<evidence type="ECO:0000256" key="4">
    <source>
        <dbReference type="ARBA" id="ARBA00023136"/>
    </source>
</evidence>
<accession>A0A9N9ADQ5</accession>
<proteinExistence type="predicted"/>
<dbReference type="PANTHER" id="PTHR23112:SF0">
    <property type="entry name" value="TRANSMEMBRANE PROTEIN 116"/>
    <property type="match status" value="1"/>
</dbReference>
<dbReference type="AlphaFoldDB" id="A0A9N9ADQ5"/>
<dbReference type="GO" id="GO:0005886">
    <property type="term" value="C:plasma membrane"/>
    <property type="evidence" value="ECO:0007669"/>
    <property type="project" value="TreeGrafter"/>
</dbReference>
<name>A0A9N9ADQ5_9GLOM</name>
<dbReference type="EMBL" id="CAJVPQ010001018">
    <property type="protein sequence ID" value="CAG8527156.1"/>
    <property type="molecule type" value="Genomic_DNA"/>
</dbReference>
<dbReference type="OrthoDB" id="3251871at2759"/>
<feature type="transmembrane region" description="Helical" evidence="6">
    <location>
        <begin position="24"/>
        <end position="43"/>
    </location>
</feature>
<feature type="transmembrane region" description="Helical" evidence="6">
    <location>
        <begin position="240"/>
        <end position="263"/>
    </location>
</feature>
<comment type="subcellular location">
    <subcellularLocation>
        <location evidence="1">Membrane</location>
        <topology evidence="1">Multi-pass membrane protein</topology>
    </subcellularLocation>
</comment>
<evidence type="ECO:0000256" key="3">
    <source>
        <dbReference type="ARBA" id="ARBA00022989"/>
    </source>
</evidence>
<evidence type="ECO:0000256" key="6">
    <source>
        <dbReference type="SAM" id="Phobius"/>
    </source>
</evidence>
<dbReference type="PANTHER" id="PTHR23112">
    <property type="entry name" value="G PROTEIN-COUPLED RECEPTOR 157-RELATED"/>
    <property type="match status" value="1"/>
</dbReference>
<gene>
    <name evidence="7" type="ORF">FCALED_LOCUS4994</name>
</gene>
<keyword evidence="3 6" id="KW-1133">Transmembrane helix</keyword>
<dbReference type="GO" id="GO:0007189">
    <property type="term" value="P:adenylate cyclase-activating G protein-coupled receptor signaling pathway"/>
    <property type="evidence" value="ECO:0007669"/>
    <property type="project" value="TreeGrafter"/>
</dbReference>
<dbReference type="Proteomes" id="UP000789570">
    <property type="component" value="Unassembled WGS sequence"/>
</dbReference>
<keyword evidence="4 6" id="KW-0472">Membrane</keyword>
<evidence type="ECO:0000256" key="1">
    <source>
        <dbReference type="ARBA" id="ARBA00004141"/>
    </source>
</evidence>
<feature type="transmembrane region" description="Helical" evidence="6">
    <location>
        <begin position="94"/>
        <end position="117"/>
    </location>
</feature>
<evidence type="ECO:0000313" key="7">
    <source>
        <dbReference type="EMBL" id="CAG8527156.1"/>
    </source>
</evidence>
<keyword evidence="8" id="KW-1185">Reference proteome</keyword>
<organism evidence="7 8">
    <name type="scientific">Funneliformis caledonium</name>
    <dbReference type="NCBI Taxonomy" id="1117310"/>
    <lineage>
        <taxon>Eukaryota</taxon>
        <taxon>Fungi</taxon>
        <taxon>Fungi incertae sedis</taxon>
        <taxon>Mucoromycota</taxon>
        <taxon>Glomeromycotina</taxon>
        <taxon>Glomeromycetes</taxon>
        <taxon>Glomerales</taxon>
        <taxon>Glomeraceae</taxon>
        <taxon>Funneliformis</taxon>
    </lineage>
</organism>
<evidence type="ECO:0000256" key="2">
    <source>
        <dbReference type="ARBA" id="ARBA00022692"/>
    </source>
</evidence>
<dbReference type="Gene3D" id="1.20.1070.10">
    <property type="entry name" value="Rhodopsin 7-helix transmembrane proteins"/>
    <property type="match status" value="1"/>
</dbReference>
<feature type="transmembrane region" description="Helical" evidence="6">
    <location>
        <begin position="172"/>
        <end position="198"/>
    </location>
</feature>
<comment type="caution">
    <text evidence="7">The sequence shown here is derived from an EMBL/GenBank/DDBJ whole genome shotgun (WGS) entry which is preliminary data.</text>
</comment>
<protein>
    <submittedName>
        <fullName evidence="7">4575_t:CDS:1</fullName>
    </submittedName>
</protein>
<reference evidence="7" key="1">
    <citation type="submission" date="2021-06" db="EMBL/GenBank/DDBJ databases">
        <authorList>
            <person name="Kallberg Y."/>
            <person name="Tangrot J."/>
            <person name="Rosling A."/>
        </authorList>
    </citation>
    <scope>NUCLEOTIDE SEQUENCE</scope>
    <source>
        <strain evidence="7">UK204</strain>
    </source>
</reference>
<feature type="transmembrane region" description="Helical" evidence="6">
    <location>
        <begin position="129"/>
        <end position="152"/>
    </location>
</feature>
<evidence type="ECO:0000256" key="5">
    <source>
        <dbReference type="SAM" id="MobiDB-lite"/>
    </source>
</evidence>
<evidence type="ECO:0000313" key="8">
    <source>
        <dbReference type="Proteomes" id="UP000789570"/>
    </source>
</evidence>
<feature type="region of interest" description="Disordered" evidence="5">
    <location>
        <begin position="314"/>
        <end position="339"/>
    </location>
</feature>
<dbReference type="GO" id="GO:0004930">
    <property type="term" value="F:G protein-coupled receptor activity"/>
    <property type="evidence" value="ECO:0007669"/>
    <property type="project" value="TreeGrafter"/>
</dbReference>
<sequence>MVKDQDKDEHAALNSLIFNITNEVLNSISMVSAFFVFCTISYLRINRKSLANRVSFRLQAYVSLTDLLFSAFQIMTVNSSSPGDWVCHVAPWGFVFTSLLSLFLTVAMTFNLQIIFVHNYMHTKHFEKYYVMIPLFLSFTLSILPVIFDALGYDEKEISCWYKRGNTTSSVIWQWATLHGWIILSIGYCITSVLLIVYRIRTVNHQSNISNDLMSSVSNKRFSQSRIRQQFLINRAVQRIVLYPTIPIICFSFNIIATLVLYVRQDNYFLVQMASNVGTSSQGTLNAVVFCFDPIMKHVWTELAEKWFKVNDSNGTTDDTKNESNGGENVGAGEGEPESRYGYDVVTLL</sequence>
<dbReference type="SUPFAM" id="SSF81321">
    <property type="entry name" value="Family A G protein-coupled receptor-like"/>
    <property type="match status" value="1"/>
</dbReference>
<keyword evidence="2 6" id="KW-0812">Transmembrane</keyword>
<feature type="transmembrane region" description="Helical" evidence="6">
    <location>
        <begin position="55"/>
        <end position="74"/>
    </location>
</feature>